<protein>
    <submittedName>
        <fullName evidence="2">Uncharacterized protein</fullName>
    </submittedName>
</protein>
<feature type="transmembrane region" description="Helical" evidence="1">
    <location>
        <begin position="12"/>
        <end position="31"/>
    </location>
</feature>
<name>A0ABZ2IVI7_9BACT</name>
<keyword evidence="1" id="KW-1133">Transmembrane helix</keyword>
<keyword evidence="1" id="KW-0812">Transmembrane</keyword>
<evidence type="ECO:0000256" key="1">
    <source>
        <dbReference type="SAM" id="Phobius"/>
    </source>
</evidence>
<dbReference type="Proteomes" id="UP001385389">
    <property type="component" value="Chromosome"/>
</dbReference>
<reference evidence="2 3" key="1">
    <citation type="submission" date="2024-03" db="EMBL/GenBank/DDBJ databases">
        <title>Phenotype and Genome Characterization of a Sulfate-Reducing Bacterium Pseudodesulfovibrio sp. strain 5S69, isolated from Petroleum Reservoir in Tatarstan (Russia).</title>
        <authorList>
            <person name="Bidzhieva S.K."/>
            <person name="Kadnikov V."/>
            <person name="Tourova T.P."/>
            <person name="Samigullina S.R."/>
            <person name="Sokolova D.S."/>
            <person name="Poltaraus A.B."/>
            <person name="Avtukh A.N."/>
            <person name="Tereshina V.M."/>
            <person name="Mardanov A.V."/>
            <person name="Nazina T.N."/>
        </authorList>
    </citation>
    <scope>NUCLEOTIDE SEQUENCE [LARGE SCALE GENOMIC DNA]</scope>
    <source>
        <strain evidence="2 3">5S69</strain>
    </source>
</reference>
<dbReference type="RefSeq" id="WP_338668197.1">
    <property type="nucleotide sequence ID" value="NZ_CP146609.1"/>
</dbReference>
<evidence type="ECO:0000313" key="3">
    <source>
        <dbReference type="Proteomes" id="UP001385389"/>
    </source>
</evidence>
<sequence>MRILNRNLGKFIAVLLVFSLMVICGWIVLPLRTQNAVLSNLYDDFYAPVFEGNIPIWENVHRKIEFSPEYYGEYGLFVVVTGSMSDLAYPVRSMPGKLTVTITQDGEPTVIEHSESWTGTVGHKDGMTAYELFAFHVRKNVHTVTMDIRVTEPFTYFKTRQPVRVIIKSAYQM</sequence>
<proteinExistence type="predicted"/>
<organism evidence="2 3">
    <name type="scientific">Pseudodesulfovibrio methanolicus</name>
    <dbReference type="NCBI Taxonomy" id="3126690"/>
    <lineage>
        <taxon>Bacteria</taxon>
        <taxon>Pseudomonadati</taxon>
        <taxon>Thermodesulfobacteriota</taxon>
        <taxon>Desulfovibrionia</taxon>
        <taxon>Desulfovibrionales</taxon>
        <taxon>Desulfovibrionaceae</taxon>
    </lineage>
</organism>
<keyword evidence="3" id="KW-1185">Reference proteome</keyword>
<accession>A0ABZ2IVI7</accession>
<gene>
    <name evidence="2" type="ORF">V8V93_18985</name>
</gene>
<evidence type="ECO:0000313" key="2">
    <source>
        <dbReference type="EMBL" id="WWX22506.1"/>
    </source>
</evidence>
<keyword evidence="1" id="KW-0472">Membrane</keyword>
<dbReference type="EMBL" id="CP146609">
    <property type="protein sequence ID" value="WWX22506.1"/>
    <property type="molecule type" value="Genomic_DNA"/>
</dbReference>